<keyword evidence="2" id="KW-1185">Reference proteome</keyword>
<dbReference type="Proteomes" id="UP000770717">
    <property type="component" value="Unassembled WGS sequence"/>
</dbReference>
<organism evidence="1 2">
    <name type="scientific">Eleutherodactylus coqui</name>
    <name type="common">Puerto Rican coqui</name>
    <dbReference type="NCBI Taxonomy" id="57060"/>
    <lineage>
        <taxon>Eukaryota</taxon>
        <taxon>Metazoa</taxon>
        <taxon>Chordata</taxon>
        <taxon>Craniata</taxon>
        <taxon>Vertebrata</taxon>
        <taxon>Euteleostomi</taxon>
        <taxon>Amphibia</taxon>
        <taxon>Batrachia</taxon>
        <taxon>Anura</taxon>
        <taxon>Neobatrachia</taxon>
        <taxon>Hyloidea</taxon>
        <taxon>Eleutherodactylidae</taxon>
        <taxon>Eleutherodactylinae</taxon>
        <taxon>Eleutherodactylus</taxon>
        <taxon>Eleutherodactylus</taxon>
    </lineage>
</organism>
<protein>
    <submittedName>
        <fullName evidence="1">Uncharacterized protein</fullName>
    </submittedName>
</protein>
<sequence length="99" mass="11160">MAPSVTLVEIPARWRIYSKSGQHNTHAHVGYSDIKGLILNSSGCLRFCPALLILANGDKVTLFQQLNRRRRCSLKNRWVPCGFISGRVLLVFLSLKYST</sequence>
<name>A0A8J6JYJ8_ELECQ</name>
<comment type="caution">
    <text evidence="1">The sequence shown here is derived from an EMBL/GenBank/DDBJ whole genome shotgun (WGS) entry which is preliminary data.</text>
</comment>
<dbReference type="EMBL" id="WNTK01000771">
    <property type="protein sequence ID" value="KAG9468679.1"/>
    <property type="molecule type" value="Genomic_DNA"/>
</dbReference>
<evidence type="ECO:0000313" key="2">
    <source>
        <dbReference type="Proteomes" id="UP000770717"/>
    </source>
</evidence>
<reference evidence="1" key="1">
    <citation type="thesis" date="2020" institute="ProQuest LLC" country="789 East Eisenhower Parkway, Ann Arbor, MI, USA">
        <title>Comparative Genomics and Chromosome Evolution.</title>
        <authorList>
            <person name="Mudd A.B."/>
        </authorList>
    </citation>
    <scope>NUCLEOTIDE SEQUENCE</scope>
    <source>
        <strain evidence="1">HN-11 Male</strain>
        <tissue evidence="1">Kidney and liver</tissue>
    </source>
</reference>
<accession>A0A8J6JYJ8</accession>
<gene>
    <name evidence="1" type="ORF">GDO78_022164</name>
</gene>
<evidence type="ECO:0000313" key="1">
    <source>
        <dbReference type="EMBL" id="KAG9468679.1"/>
    </source>
</evidence>
<dbReference type="AlphaFoldDB" id="A0A8J6JYJ8"/>
<proteinExistence type="predicted"/>